<gene>
    <name evidence="1" type="ORF">U2150_01900</name>
</gene>
<evidence type="ECO:0000313" key="2">
    <source>
        <dbReference type="Proteomes" id="UP001369247"/>
    </source>
</evidence>
<dbReference type="EMBL" id="JAXUHJ010000003">
    <property type="protein sequence ID" value="MEJ8542250.1"/>
    <property type="molecule type" value="Genomic_DNA"/>
</dbReference>
<accession>A0ABU8TT94</accession>
<comment type="caution">
    <text evidence="1">The sequence shown here is derived from an EMBL/GenBank/DDBJ whole genome shotgun (WGS) entry which is preliminary data.</text>
</comment>
<reference evidence="1 2" key="1">
    <citation type="submission" date="2023-12" db="EMBL/GenBank/DDBJ databases">
        <title>Phenotypic and Genomic Characterization of Methanothermobacter wolfeii Strain BSEL, a CO2-Capturing Archaeon with Minimal Nutrient Requirements.</title>
        <authorList>
            <person name="Ale Enriquez F."/>
            <person name="Ahring B.K."/>
        </authorList>
    </citation>
    <scope>NUCLEOTIDE SEQUENCE [LARGE SCALE GENOMIC DNA]</scope>
    <source>
        <strain evidence="1 2">BSEL-1</strain>
    </source>
</reference>
<dbReference type="RefSeq" id="WP_340222301.1">
    <property type="nucleotide sequence ID" value="NZ_JAXUHJ010000003.1"/>
</dbReference>
<evidence type="ECO:0000313" key="1">
    <source>
        <dbReference type="EMBL" id="MEJ8542250.1"/>
    </source>
</evidence>
<keyword evidence="2" id="KW-1185">Reference proteome</keyword>
<proteinExistence type="predicted"/>
<protein>
    <submittedName>
        <fullName evidence="1">Uncharacterized protein</fullName>
    </submittedName>
</protein>
<name>A0ABU8TT94_METWO</name>
<dbReference type="Proteomes" id="UP001369247">
    <property type="component" value="Unassembled WGS sequence"/>
</dbReference>
<organism evidence="1 2">
    <name type="scientific">Methanothermobacter wolfeii</name>
    <name type="common">Methanobacterium wolfei</name>
    <dbReference type="NCBI Taxonomy" id="145261"/>
    <lineage>
        <taxon>Archaea</taxon>
        <taxon>Methanobacteriati</taxon>
        <taxon>Methanobacteriota</taxon>
        <taxon>Methanomada group</taxon>
        <taxon>Methanobacteria</taxon>
        <taxon>Methanobacteriales</taxon>
        <taxon>Methanobacteriaceae</taxon>
        <taxon>Methanothermobacter</taxon>
    </lineage>
</organism>
<sequence length="94" mass="11470">MNDMQVFDLKKMVIKEFKEMYPELEFEKIDVYFNLDSLYCKVFLTYTDKEKFKKAIDKSVDYQVFKMAVRRIPIPSRPKPEMGYAIEYLFKLRD</sequence>